<feature type="compositionally biased region" description="Acidic residues" evidence="9">
    <location>
        <begin position="355"/>
        <end position="384"/>
    </location>
</feature>
<keyword evidence="4" id="KW-0967">Endosome</keyword>
<proteinExistence type="inferred from homology"/>
<feature type="compositionally biased region" description="Gly residues" evidence="9">
    <location>
        <begin position="986"/>
        <end position="996"/>
    </location>
</feature>
<evidence type="ECO:0000313" key="11">
    <source>
        <dbReference type="EMBL" id="OCB86417.1"/>
    </source>
</evidence>
<comment type="similarity">
    <text evidence="2">Belongs to the sorting nexin family.</text>
</comment>
<keyword evidence="12" id="KW-1185">Reference proteome</keyword>
<feature type="compositionally biased region" description="Low complexity" evidence="9">
    <location>
        <begin position="285"/>
        <end position="294"/>
    </location>
</feature>
<evidence type="ECO:0000256" key="8">
    <source>
        <dbReference type="ARBA" id="ARBA00023136"/>
    </source>
</evidence>
<dbReference type="CDD" id="cd06867">
    <property type="entry name" value="PX_SNX41_42"/>
    <property type="match status" value="1"/>
</dbReference>
<feature type="compositionally biased region" description="Low complexity" evidence="9">
    <location>
        <begin position="976"/>
        <end position="985"/>
    </location>
</feature>
<evidence type="ECO:0000313" key="12">
    <source>
        <dbReference type="Proteomes" id="UP000757232"/>
    </source>
</evidence>
<feature type="compositionally biased region" description="Pro residues" evidence="9">
    <location>
        <begin position="1544"/>
        <end position="1555"/>
    </location>
</feature>
<feature type="region of interest" description="Disordered" evidence="9">
    <location>
        <begin position="1468"/>
        <end position="1562"/>
    </location>
</feature>
<sequence length="1698" mass="184928">MPSTHTYTLGEREGNSTHPASMSSNEPEDDDDICPVCESECTCANRSRNVTSLPVNNCPTGYLLQDVSKGSSGNGPSARPPSLKIRLTLPARSSSSAGIKASNGRSPFSKRKSKSAAAQATLAGESTGEDLSGSSQRSIHGETLTTGAARDIQVKNDVSIPKKRGRPTKAVISARGAAKNTSEVKQAEEVTRQSIDNVVVARQSKRSVSRRAHQLNSNARKKGKRLHGAAAASQARAQQRRAREKTKDRKGKRQATIDEDESSELSEPDDDDHPFGLPTFVPALSSSSNSSSSDSGEDTDSDCDKGIPPFPLPQHTSPLPFLDNEHVQRRREYRNTWDVRVRKRSVGAEGRSDADMDTDSGEEEEEEGDDEAEADENDEDEDESNTQQLVRYSGIATGWTDDEESSFDADLFFANLSDTSSESSGDEHTGNVDTVVSGNAPNGRTGRSDTTSVDAMNLSEAAAAGFLVPFAELERTSAENIPFGQSWDTLMDLDIDLSRRLPLGSLLEPPIPGYEEAEAMMATSEEEEAVAMFDVCSQTLDEDEVLEIFEDSDGGETTEDEFIEVDGIATPRREVLLRFPASLGAIDPMSTVSSPVKGREHLEKAASSSSRKSLRSRLKPSDFLSGRASQQEKVERIEPKSVNSPPRHPASAPAMGCFTRDSSKTIKHAVITKTDKVTGNVLPCPYPAVSRLRGRGTSVSMFSRSGSDRSHRSRTPSLLATARSPLETFTSGDFDSPDDAQLPLGEPIQLDDIIDAKLLEPERSDATIPESTASETGETVETLETCESDSERDRHLENLRRWDTIPIDAFRKTRTFGAANDLTNEMNIAIGTPRAPRPSDGFSYGSAARGMMRGTPLGATLWGSYAQALHQPSSPTENRRGKLASLLVSPVLLPVRDGDHTPTAERHQRQQQQHTYLGFADQHAAYTQQNIKSRKELRKEKKRNPIRITTEDNSSNITPLKVCFFPNCGPPGGGYYPQQPQQAYGPPGGAPYGGQQPGYYQPQPAPQPVYVQQSGGDRGGGASTGCMACLAACCVCCALEGTHCCYLLMGNSEAVLTHLDDLGRALRLPVLMKASASALGTHALFLYLAFGFGFSTEAEDARSEPDSANNSNSEPSTPPANPARIPASPPVSPDVNRGFVSPPPSASKQASFRAQQPAFKSDFCCARDRWLHSGEDVEIQVIDALKTQDHGSSSYIAYVIKSGNATAYHRYSEFEAFRNAMVKLYPTLIIPPIPSKQTIGDYAVKQGKAKEDVVMIARRKRMLQTFLNRLARHPILSNEHVFHRFLEGEVSWTEIANSPPISLIPKNILKAPAHNPTDPNASPAYAALPSPSAAHPLRRPDQRFLDSEAFTNKFASHVSGPMEKVTRRTMKRWSELAHDHSDLGAVLNGFSLNEEGQLATAIEKTGQAIDATYISTTQLLQDLEQDFAEPLHEYAQFASIIKRLLAFRHQKHAQLELTTDALEHKRSGLEELERTEREASRLEEALSQGRASNPLDRSVRANGDVSRSSSTNGVSENDGEGDTPHSANSVEGPDEYSASEALYTPPPPMSGPPPRRSGSGMGLLNALSYTIHGMMDVDPETARRNTITKTRESISQLEDALHLTAQDLKYSSSTIQADLDRFQRQKVADIREMCLAMARSHRDWCKKNMEAWEEAKKEISLIPDHPNRLPEGIEDNSAGSKPGSSGLPARRLSSGRGL</sequence>
<protein>
    <recommendedName>
        <fullName evidence="10">PX domain-containing protein</fullName>
    </recommendedName>
</protein>
<dbReference type="SMART" id="SM00312">
    <property type="entry name" value="PX"/>
    <property type="match status" value="1"/>
</dbReference>
<dbReference type="EMBL" id="LNZH02000202">
    <property type="protein sequence ID" value="OCB86417.1"/>
    <property type="molecule type" value="Genomic_DNA"/>
</dbReference>
<evidence type="ECO:0000256" key="1">
    <source>
        <dbReference type="ARBA" id="ARBA00004481"/>
    </source>
</evidence>
<keyword evidence="7" id="KW-0446">Lipid-binding</keyword>
<feature type="region of interest" description="Disordered" evidence="9">
    <location>
        <begin position="975"/>
        <end position="998"/>
    </location>
</feature>
<dbReference type="Proteomes" id="UP000757232">
    <property type="component" value="Unassembled WGS sequence"/>
</dbReference>
<feature type="region of interest" description="Disordered" evidence="9">
    <location>
        <begin position="346"/>
        <end position="390"/>
    </location>
</feature>
<keyword evidence="8" id="KW-0472">Membrane</keyword>
<dbReference type="PROSITE" id="PS50195">
    <property type="entry name" value="PX"/>
    <property type="match status" value="1"/>
</dbReference>
<dbReference type="InterPro" id="IPR036871">
    <property type="entry name" value="PX_dom_sf"/>
</dbReference>
<feature type="compositionally biased region" description="Polar residues" evidence="9">
    <location>
        <begin position="132"/>
        <end position="146"/>
    </location>
</feature>
<evidence type="ECO:0000256" key="6">
    <source>
        <dbReference type="ARBA" id="ARBA00023006"/>
    </source>
</evidence>
<feature type="region of interest" description="Disordered" evidence="9">
    <location>
        <begin position="202"/>
        <end position="326"/>
    </location>
</feature>
<dbReference type="GO" id="GO:0010008">
    <property type="term" value="C:endosome membrane"/>
    <property type="evidence" value="ECO:0007669"/>
    <property type="project" value="UniProtKB-SubCell"/>
</dbReference>
<dbReference type="SUPFAM" id="SSF64268">
    <property type="entry name" value="PX domain"/>
    <property type="match status" value="1"/>
</dbReference>
<feature type="region of interest" description="Disordered" evidence="9">
    <location>
        <begin position="1"/>
        <end position="31"/>
    </location>
</feature>
<feature type="region of interest" description="Disordered" evidence="9">
    <location>
        <begin position="1101"/>
        <end position="1152"/>
    </location>
</feature>
<evidence type="ECO:0000256" key="7">
    <source>
        <dbReference type="ARBA" id="ARBA00023121"/>
    </source>
</evidence>
<feature type="compositionally biased region" description="Polar residues" evidence="9">
    <location>
        <begin position="431"/>
        <end position="442"/>
    </location>
</feature>
<dbReference type="InterPro" id="IPR051079">
    <property type="entry name" value="Sorting_Nexin_Autophagy"/>
</dbReference>
<feature type="compositionally biased region" description="Basic residues" evidence="9">
    <location>
        <begin position="203"/>
        <end position="227"/>
    </location>
</feature>
<feature type="compositionally biased region" description="Polar residues" evidence="9">
    <location>
        <begin position="1106"/>
        <end position="1115"/>
    </location>
</feature>
<comment type="subcellular location">
    <subcellularLocation>
        <location evidence="1">Endosome membrane</location>
        <topology evidence="1">Peripheral membrane protein</topology>
    </subcellularLocation>
</comment>
<dbReference type="GO" id="GO:0042147">
    <property type="term" value="P:retrograde transport, endosome to Golgi"/>
    <property type="evidence" value="ECO:0007669"/>
    <property type="project" value="InterPro"/>
</dbReference>
<keyword evidence="5" id="KW-0653">Protein transport</keyword>
<organism evidence="11 12">
    <name type="scientific">Sanghuangporus baumii</name>
    <name type="common">Phellinus baumii</name>
    <dbReference type="NCBI Taxonomy" id="108892"/>
    <lineage>
        <taxon>Eukaryota</taxon>
        <taxon>Fungi</taxon>
        <taxon>Dikarya</taxon>
        <taxon>Basidiomycota</taxon>
        <taxon>Agaricomycotina</taxon>
        <taxon>Agaricomycetes</taxon>
        <taxon>Hymenochaetales</taxon>
        <taxon>Hymenochaetaceae</taxon>
        <taxon>Sanghuangporus</taxon>
    </lineage>
</organism>
<gene>
    <name evidence="11" type="ORF">A7U60_g6536</name>
</gene>
<feature type="region of interest" description="Disordered" evidence="9">
    <location>
        <begin position="766"/>
        <end position="793"/>
    </location>
</feature>
<evidence type="ECO:0000256" key="4">
    <source>
        <dbReference type="ARBA" id="ARBA00022753"/>
    </source>
</evidence>
<dbReference type="GO" id="GO:0005829">
    <property type="term" value="C:cytosol"/>
    <property type="evidence" value="ECO:0007669"/>
    <property type="project" value="GOC"/>
</dbReference>
<feature type="region of interest" description="Disordered" evidence="9">
    <location>
        <begin position="588"/>
        <end position="658"/>
    </location>
</feature>
<feature type="compositionally biased region" description="Basic and acidic residues" evidence="9">
    <location>
        <begin position="630"/>
        <end position="639"/>
    </location>
</feature>
<feature type="compositionally biased region" description="Acidic residues" evidence="9">
    <location>
        <begin position="257"/>
        <end position="272"/>
    </location>
</feature>
<dbReference type="GO" id="GO:0015031">
    <property type="term" value="P:protein transport"/>
    <property type="evidence" value="ECO:0007669"/>
    <property type="project" value="UniProtKB-KW"/>
</dbReference>
<feature type="region of interest" description="Disordered" evidence="9">
    <location>
        <begin position="931"/>
        <end position="953"/>
    </location>
</feature>
<feature type="compositionally biased region" description="Polar residues" evidence="9">
    <location>
        <begin position="1505"/>
        <end position="1515"/>
    </location>
</feature>
<dbReference type="InterPro" id="IPR027267">
    <property type="entry name" value="AH/BAR_dom_sf"/>
</dbReference>
<reference evidence="11" key="1">
    <citation type="submission" date="2016-06" db="EMBL/GenBank/DDBJ databases">
        <title>Draft Genome sequence of the fungus Inonotus baumii.</title>
        <authorList>
            <person name="Zhu H."/>
            <person name="Lin W."/>
        </authorList>
    </citation>
    <scope>NUCLEOTIDE SEQUENCE</scope>
    <source>
        <strain evidence="11">821</strain>
    </source>
</reference>
<feature type="compositionally biased region" description="Polar residues" evidence="9">
    <location>
        <begin position="769"/>
        <end position="779"/>
    </location>
</feature>
<dbReference type="InterPro" id="IPR001683">
    <property type="entry name" value="PX_dom"/>
</dbReference>
<comment type="caution">
    <text evidence="11">The sequence shown here is derived from an EMBL/GenBank/DDBJ whole genome shotgun (WGS) entry which is preliminary data.</text>
</comment>
<feature type="compositionally biased region" description="Basic residues" evidence="9">
    <location>
        <begin position="238"/>
        <end position="253"/>
    </location>
</feature>
<evidence type="ECO:0000256" key="5">
    <source>
        <dbReference type="ARBA" id="ARBA00022927"/>
    </source>
</evidence>
<dbReference type="Gene3D" id="3.30.1520.10">
    <property type="entry name" value="Phox-like domain"/>
    <property type="match status" value="1"/>
</dbReference>
<feature type="region of interest" description="Disordered" evidence="9">
    <location>
        <begin position="89"/>
        <end position="189"/>
    </location>
</feature>
<feature type="compositionally biased region" description="Basic and acidic residues" evidence="9">
    <location>
        <begin position="1468"/>
        <end position="1484"/>
    </location>
</feature>
<name>A0A9Q5N1Q9_SANBA</name>
<accession>A0A9Q5N1Q9</accession>
<dbReference type="CDD" id="cd07629">
    <property type="entry name" value="BAR_Atg20p"/>
    <property type="match status" value="1"/>
</dbReference>
<dbReference type="PANTHER" id="PTHR46979">
    <property type="entry name" value="SORTING NEXIN-41"/>
    <property type="match status" value="1"/>
</dbReference>
<evidence type="ECO:0000256" key="3">
    <source>
        <dbReference type="ARBA" id="ARBA00022448"/>
    </source>
</evidence>
<feature type="region of interest" description="Disordered" evidence="9">
    <location>
        <begin position="419"/>
        <end position="450"/>
    </location>
</feature>
<dbReference type="Pfam" id="PF00787">
    <property type="entry name" value="PX"/>
    <property type="match status" value="1"/>
</dbReference>
<dbReference type="PANTHER" id="PTHR46979:SF2">
    <property type="entry name" value="SORTING NEXIN-41"/>
    <property type="match status" value="1"/>
</dbReference>
<keyword evidence="6" id="KW-0072">Autophagy</keyword>
<keyword evidence="3" id="KW-0813">Transport</keyword>
<feature type="compositionally biased region" description="Pro residues" evidence="9">
    <location>
        <begin position="1116"/>
        <end position="1132"/>
    </location>
</feature>
<dbReference type="Gene3D" id="1.20.1270.60">
    <property type="entry name" value="Arfaptin homology (AH) domain/BAR domain"/>
    <property type="match status" value="2"/>
</dbReference>
<evidence type="ECO:0000256" key="2">
    <source>
        <dbReference type="ARBA" id="ARBA00010883"/>
    </source>
</evidence>
<evidence type="ECO:0000259" key="10">
    <source>
        <dbReference type="PROSITE" id="PS50195"/>
    </source>
</evidence>
<feature type="domain" description="PX" evidence="10">
    <location>
        <begin position="1173"/>
        <end position="1292"/>
    </location>
</feature>
<evidence type="ECO:0000256" key="9">
    <source>
        <dbReference type="SAM" id="MobiDB-lite"/>
    </source>
</evidence>
<feature type="compositionally biased region" description="Polar residues" evidence="9">
    <location>
        <begin position="16"/>
        <end position="25"/>
    </location>
</feature>
<dbReference type="InterPro" id="IPR044106">
    <property type="entry name" value="PX_Snx41/Atg20"/>
</dbReference>
<dbReference type="GO" id="GO:0035091">
    <property type="term" value="F:phosphatidylinositol binding"/>
    <property type="evidence" value="ECO:0007669"/>
    <property type="project" value="InterPro"/>
</dbReference>
<feature type="region of interest" description="Disordered" evidence="9">
    <location>
        <begin position="1661"/>
        <end position="1698"/>
    </location>
</feature>
<dbReference type="GO" id="GO:0006914">
    <property type="term" value="P:autophagy"/>
    <property type="evidence" value="ECO:0007669"/>
    <property type="project" value="UniProtKB-KW"/>
</dbReference>
<dbReference type="OrthoDB" id="289314at2759"/>